<dbReference type="Gene3D" id="1.20.1560.10">
    <property type="entry name" value="ABC transporter type 1, transmembrane domain"/>
    <property type="match status" value="2"/>
</dbReference>
<dbReference type="SUPFAM" id="SSF90123">
    <property type="entry name" value="ABC transporter transmembrane region"/>
    <property type="match status" value="2"/>
</dbReference>
<keyword evidence="7" id="KW-0067">ATP-binding</keyword>
<feature type="transmembrane region" description="Helical" evidence="11">
    <location>
        <begin position="210"/>
        <end position="236"/>
    </location>
</feature>
<dbReference type="InterPro" id="IPR017871">
    <property type="entry name" value="ABC_transporter-like_CS"/>
</dbReference>
<dbReference type="SMART" id="SM00382">
    <property type="entry name" value="AAA"/>
    <property type="match status" value="2"/>
</dbReference>
<feature type="transmembrane region" description="Helical" evidence="11">
    <location>
        <begin position="1060"/>
        <end position="1083"/>
    </location>
</feature>
<evidence type="ECO:0000256" key="3">
    <source>
        <dbReference type="ARBA" id="ARBA00022448"/>
    </source>
</evidence>
<dbReference type="InterPro" id="IPR003593">
    <property type="entry name" value="AAA+_ATPase"/>
</dbReference>
<dbReference type="Gene3D" id="3.40.50.300">
    <property type="entry name" value="P-loop containing nucleotide triphosphate hydrolases"/>
    <property type="match status" value="2"/>
</dbReference>
<evidence type="ECO:0000256" key="1">
    <source>
        <dbReference type="ARBA" id="ARBA00004141"/>
    </source>
</evidence>
<reference evidence="14 15" key="1">
    <citation type="journal article" date="2023" name="Elife">
        <title>Identification of key yeast species and microbe-microbe interactions impacting larval growth of Drosophila in the wild.</title>
        <authorList>
            <person name="Mure A."/>
            <person name="Sugiura Y."/>
            <person name="Maeda R."/>
            <person name="Honda K."/>
            <person name="Sakurai N."/>
            <person name="Takahashi Y."/>
            <person name="Watada M."/>
            <person name="Katoh T."/>
            <person name="Gotoh A."/>
            <person name="Gotoh Y."/>
            <person name="Taniguchi I."/>
            <person name="Nakamura K."/>
            <person name="Hayashi T."/>
            <person name="Katayama T."/>
            <person name="Uemura T."/>
            <person name="Hattori Y."/>
        </authorList>
    </citation>
    <scope>NUCLEOTIDE SEQUENCE [LARGE SCALE GENOMIC DNA]</scope>
    <source>
        <strain evidence="14 15">SB-73</strain>
    </source>
</reference>
<feature type="compositionally biased region" description="Low complexity" evidence="10">
    <location>
        <begin position="52"/>
        <end position="74"/>
    </location>
</feature>
<organism evidence="14 15">
    <name type="scientific">Starmerella bacillaris</name>
    <name type="common">Yeast</name>
    <name type="synonym">Candida zemplinina</name>
    <dbReference type="NCBI Taxonomy" id="1247836"/>
    <lineage>
        <taxon>Eukaryota</taxon>
        <taxon>Fungi</taxon>
        <taxon>Dikarya</taxon>
        <taxon>Ascomycota</taxon>
        <taxon>Saccharomycotina</taxon>
        <taxon>Dipodascomycetes</taxon>
        <taxon>Dipodascales</taxon>
        <taxon>Trichomonascaceae</taxon>
        <taxon>Starmerella</taxon>
    </lineage>
</organism>
<feature type="compositionally biased region" description="Acidic residues" evidence="10">
    <location>
        <begin position="75"/>
        <end position="86"/>
    </location>
</feature>
<feature type="domain" description="ABC transmembrane type-1" evidence="13">
    <location>
        <begin position="895"/>
        <end position="1171"/>
    </location>
</feature>
<dbReference type="PROSITE" id="PS50893">
    <property type="entry name" value="ABC_TRANSPORTER_2"/>
    <property type="match status" value="2"/>
</dbReference>
<gene>
    <name evidence="14" type="ORF">DASB73_033540</name>
</gene>
<feature type="transmembrane region" description="Helical" evidence="11">
    <location>
        <begin position="1031"/>
        <end position="1048"/>
    </location>
</feature>
<evidence type="ECO:0000256" key="11">
    <source>
        <dbReference type="SAM" id="Phobius"/>
    </source>
</evidence>
<feature type="transmembrane region" description="Helical" evidence="11">
    <location>
        <begin position="356"/>
        <end position="377"/>
    </location>
</feature>
<dbReference type="CDD" id="cd03250">
    <property type="entry name" value="ABCC_MRP_domain1"/>
    <property type="match status" value="1"/>
</dbReference>
<dbReference type="GO" id="GO:0000329">
    <property type="term" value="C:fungal-type vacuole membrane"/>
    <property type="evidence" value="ECO:0007669"/>
    <property type="project" value="UniProtKB-ARBA"/>
</dbReference>
<feature type="region of interest" description="Disordered" evidence="10">
    <location>
        <begin position="1"/>
        <end position="90"/>
    </location>
</feature>
<dbReference type="InterPro" id="IPR027417">
    <property type="entry name" value="P-loop_NTPase"/>
</dbReference>
<dbReference type="FunFam" id="3.40.50.300:FF:000565">
    <property type="entry name" value="ABC bile acid transporter"/>
    <property type="match status" value="1"/>
</dbReference>
<dbReference type="GO" id="GO:0016887">
    <property type="term" value="F:ATP hydrolysis activity"/>
    <property type="evidence" value="ECO:0007669"/>
    <property type="project" value="InterPro"/>
</dbReference>
<sequence length="1477" mass="164686">MSDNGGNNDKFKCHVDSSSMSTHDPIDSDVTDEAQFNIKKANKTGNCFENPDSSASTERSGASSSYSSSNTESPDSTEESDEEIDNFQDNQYQRVYVDGSKVSVLARQHNWLTKFLLRTSVRPVPEERTRLKKSFLKNPLSVATWNWVSPVLRTGFSRILEIKDIYLIPEDEMNEVIMSSFRKKLKQYKNGTKRVKYAEFYAIFYAVRYWLLNSVISACFFVAGALGMSLISRALIQKVEDIYMGETKGHGQAVGYAIATTIIQFCFQYAFIWNNFKTRYFAEIMRTVTISAVYDKLMRLSPEGKQLYPAGRITSLLTTDTHRIFLAARWTSMVLVFGPAYGGIVAILVVNLGASGLVGCGLVLLGIICNIILSRIVTSLRKRSLPFADRRISLVRETVEHMRVIKFYGWEVSFVKLVSAARKRETDFLKVLGMVEGTVDAFLTSIPQFGGVLSFAVRIITSHNLTPAMAFPSLTLFQLFVAFSMMFSNGITSHADALVSVKRLEEFFTAPEDPSYVVEDVPGKVTISHGFFNWVANVDLDTKQNKKRFAWKSKKKTDDVENEKTPLYTKEIREGAKKFPGLLDINLEINPKELVYVVGSIGSGKSTLLSGILGTIPKLSGTVTSGGSSSAVMTTWCQNATIKDNILFGKPYNRERYLRTLFVCCLEPDLDNLPGRDLSEIGERGITLSGGQKARIALARCVYAGGDVILLDDILSAVDSKVANHILKYCIRGELKNSTRIIATHNLKLIGENDTVIYMTGEGSMKVGKMRVLADQEPAFYNLLQMTNVSDDADESDAASIDGGEEAEHEDMMTKEVVADTMVKSINIDLLEKVDVCSKRSLDAKSLKQSRTNETKEEYAVKLMQKEKRAAGRVPAKTVLDYIRSGSRIGLFILVVIFTIQACVATSQAMQSVFLQFWTSNKFDEPSGFYIGIYCLIVALRAIFFMLLIAFVSRFCYNSSSSLHDGAIERLYRAPMSYFDTTPLGRIINRFTDDVNSLDTQMLTLLRMTLFSSGILLASLITVFVYVPWTILAIIPTITISLLLYNYYRISSIELKRINSVFRGITFSLLSESVSGLPVILGYDRADEFKNLLSERIDNMNISFQVNLASQYWLALRISSPVLCVTLVVALLSAFQIFHLDVSRVGMLLSLIPTLSVAIVNILPNFVDLENQLNSVERLHEIKYNIPQEAPAFIPENAPPSSWPANGAIEFKHVSMKYRDDLPIALNDVSFQIKGGERIGICGRTGAGKSTILTALFRLAEINKGQIIIDGIDVSQIGLTDLRSKLSIIPQEPILFQGTIRSNLDPFSEKTDDELWSALRRAGAVKEEDFMKLETDASSTDTDERSATVIVHNEHKFHLDARIDSNGENFSLGERQLLALARALVRNPKILVLDEATAAVDVETDQLIQDTVAKEFSGCTILCIAHRLQTIAKYDKVLVMSAGRVGEMGTPRELFEDKNSDFHGMCEDFGLRDSDFN</sequence>
<feature type="transmembrane region" description="Helical" evidence="11">
    <location>
        <begin position="330"/>
        <end position="350"/>
    </location>
</feature>
<feature type="transmembrane region" description="Helical" evidence="11">
    <location>
        <begin position="256"/>
        <end position="276"/>
    </location>
</feature>
<dbReference type="GO" id="GO:0140359">
    <property type="term" value="F:ABC-type transporter activity"/>
    <property type="evidence" value="ECO:0007669"/>
    <property type="project" value="InterPro"/>
</dbReference>
<dbReference type="PANTHER" id="PTHR24223:SF456">
    <property type="entry name" value="MULTIDRUG RESISTANCE-ASSOCIATED PROTEIN LETHAL(2)03659"/>
    <property type="match status" value="1"/>
</dbReference>
<dbReference type="EMBL" id="BTGC01000008">
    <property type="protein sequence ID" value="GMM52391.1"/>
    <property type="molecule type" value="Genomic_DNA"/>
</dbReference>
<feature type="transmembrane region" description="Helical" evidence="11">
    <location>
        <begin position="889"/>
        <end position="909"/>
    </location>
</feature>
<keyword evidence="8 11" id="KW-1133">Transmembrane helix</keyword>
<evidence type="ECO:0000256" key="7">
    <source>
        <dbReference type="ARBA" id="ARBA00022840"/>
    </source>
</evidence>
<proteinExistence type="inferred from homology"/>
<keyword evidence="9 11" id="KW-0472">Membrane</keyword>
<dbReference type="Pfam" id="PF00664">
    <property type="entry name" value="ABC_membrane"/>
    <property type="match status" value="2"/>
</dbReference>
<comment type="similarity">
    <text evidence="2">Belongs to the ABC transporter superfamily. ABCC family. Conjugate transporter (TC 3.A.1.208) subfamily.</text>
</comment>
<dbReference type="Pfam" id="PF00005">
    <property type="entry name" value="ABC_tran"/>
    <property type="match status" value="2"/>
</dbReference>
<feature type="transmembrane region" description="Helical" evidence="11">
    <location>
        <begin position="929"/>
        <end position="952"/>
    </location>
</feature>
<dbReference type="SUPFAM" id="SSF52540">
    <property type="entry name" value="P-loop containing nucleoside triphosphate hydrolases"/>
    <property type="match status" value="2"/>
</dbReference>
<keyword evidence="15" id="KW-1185">Reference proteome</keyword>
<dbReference type="CDD" id="cd03244">
    <property type="entry name" value="ABCC_MRP_domain2"/>
    <property type="match status" value="1"/>
</dbReference>
<evidence type="ECO:0000313" key="14">
    <source>
        <dbReference type="EMBL" id="GMM52391.1"/>
    </source>
</evidence>
<keyword evidence="5" id="KW-0677">Repeat</keyword>
<evidence type="ECO:0000256" key="5">
    <source>
        <dbReference type="ARBA" id="ARBA00022737"/>
    </source>
</evidence>
<dbReference type="FunFam" id="1.20.1560.10:FF:000013">
    <property type="entry name" value="ABC transporter C family member 2"/>
    <property type="match status" value="1"/>
</dbReference>
<evidence type="ECO:0000256" key="10">
    <source>
        <dbReference type="SAM" id="MobiDB-lite"/>
    </source>
</evidence>
<dbReference type="PANTHER" id="PTHR24223">
    <property type="entry name" value="ATP-BINDING CASSETTE SUB-FAMILY C"/>
    <property type="match status" value="1"/>
</dbReference>
<keyword evidence="6" id="KW-0547">Nucleotide-binding</keyword>
<keyword evidence="4 11" id="KW-0812">Transmembrane</keyword>
<dbReference type="FunFam" id="3.40.50.300:FF:000997">
    <property type="entry name" value="Multidrug resistance-associated protein 1"/>
    <property type="match status" value="1"/>
</dbReference>
<feature type="transmembrane region" description="Helical" evidence="11">
    <location>
        <begin position="1112"/>
        <end position="1135"/>
    </location>
</feature>
<feature type="domain" description="ABC transporter" evidence="12">
    <location>
        <begin position="567"/>
        <end position="786"/>
    </location>
</feature>
<feature type="transmembrane region" description="Helical" evidence="11">
    <location>
        <begin position="1005"/>
        <end position="1025"/>
    </location>
</feature>
<evidence type="ECO:0000256" key="2">
    <source>
        <dbReference type="ARBA" id="ARBA00009726"/>
    </source>
</evidence>
<dbReference type="InterPro" id="IPR003439">
    <property type="entry name" value="ABC_transporter-like_ATP-bd"/>
</dbReference>
<dbReference type="Proteomes" id="UP001362899">
    <property type="component" value="Unassembled WGS sequence"/>
</dbReference>
<evidence type="ECO:0000256" key="9">
    <source>
        <dbReference type="ARBA" id="ARBA00023136"/>
    </source>
</evidence>
<evidence type="ECO:0000259" key="12">
    <source>
        <dbReference type="PROSITE" id="PS50893"/>
    </source>
</evidence>
<evidence type="ECO:0000256" key="6">
    <source>
        <dbReference type="ARBA" id="ARBA00022741"/>
    </source>
</evidence>
<feature type="transmembrane region" description="Helical" evidence="11">
    <location>
        <begin position="1147"/>
        <end position="1167"/>
    </location>
</feature>
<dbReference type="InterPro" id="IPR011527">
    <property type="entry name" value="ABC1_TM_dom"/>
</dbReference>
<evidence type="ECO:0000256" key="8">
    <source>
        <dbReference type="ARBA" id="ARBA00022989"/>
    </source>
</evidence>
<accession>A0AAV5RNY7</accession>
<comment type="caution">
    <text evidence="14">The sequence shown here is derived from an EMBL/GenBank/DDBJ whole genome shotgun (WGS) entry which is preliminary data.</text>
</comment>
<protein>
    <submittedName>
        <fullName evidence="14">Uncharacterized protein</fullName>
    </submittedName>
</protein>
<evidence type="ECO:0000256" key="4">
    <source>
        <dbReference type="ARBA" id="ARBA00022692"/>
    </source>
</evidence>
<dbReference type="PROSITE" id="PS00211">
    <property type="entry name" value="ABC_TRANSPORTER_1"/>
    <property type="match status" value="2"/>
</dbReference>
<dbReference type="InterPro" id="IPR036640">
    <property type="entry name" value="ABC1_TM_sf"/>
</dbReference>
<dbReference type="InterPro" id="IPR050173">
    <property type="entry name" value="ABC_transporter_C-like"/>
</dbReference>
<name>A0AAV5RNY7_STABA</name>
<comment type="subcellular location">
    <subcellularLocation>
        <location evidence="1">Membrane</location>
        <topology evidence="1">Multi-pass membrane protein</topology>
    </subcellularLocation>
</comment>
<keyword evidence="3" id="KW-0813">Transport</keyword>
<feature type="domain" description="ABC transporter" evidence="12">
    <location>
        <begin position="1209"/>
        <end position="1467"/>
    </location>
</feature>
<evidence type="ECO:0000259" key="13">
    <source>
        <dbReference type="PROSITE" id="PS50929"/>
    </source>
</evidence>
<evidence type="ECO:0000313" key="15">
    <source>
        <dbReference type="Proteomes" id="UP001362899"/>
    </source>
</evidence>
<feature type="domain" description="ABC transmembrane type-1" evidence="13">
    <location>
        <begin position="214"/>
        <end position="496"/>
    </location>
</feature>
<dbReference type="PROSITE" id="PS50929">
    <property type="entry name" value="ABC_TM1F"/>
    <property type="match status" value="2"/>
</dbReference>
<dbReference type="GO" id="GO:0005524">
    <property type="term" value="F:ATP binding"/>
    <property type="evidence" value="ECO:0007669"/>
    <property type="project" value="UniProtKB-KW"/>
</dbReference>